<dbReference type="AlphaFoldDB" id="A0A7I7MJD5"/>
<dbReference type="EMBL" id="AP022575">
    <property type="protein sequence ID" value="BBX72276.1"/>
    <property type="molecule type" value="Genomic_DNA"/>
</dbReference>
<reference evidence="1 2" key="1">
    <citation type="journal article" date="2019" name="Emerg. Microbes Infect.">
        <title>Comprehensive subspecies identification of 175 nontuberculous mycobacteria species based on 7547 genomic profiles.</title>
        <authorList>
            <person name="Matsumoto Y."/>
            <person name="Kinjo T."/>
            <person name="Motooka D."/>
            <person name="Nabeya D."/>
            <person name="Jung N."/>
            <person name="Uechi K."/>
            <person name="Horii T."/>
            <person name="Iida T."/>
            <person name="Fujita J."/>
            <person name="Nakamura S."/>
        </authorList>
    </citation>
    <scope>NUCLEOTIDE SEQUENCE [LARGE SCALE GENOMIC DNA]</scope>
    <source>
        <strain evidence="1 2">JCM 14233</strain>
    </source>
</reference>
<sequence>MTADQRPHRADYRRAAALFLHRLRGDAEGVNAVLVEASELDRTSALILAVMNVAIWAPGSILPTDSGIAGLKKVIKEYAE</sequence>
<name>A0A7I7MJD5_9MYCO</name>
<evidence type="ECO:0000313" key="1">
    <source>
        <dbReference type="EMBL" id="BBX72276.1"/>
    </source>
</evidence>
<gene>
    <name evidence="1" type="ORF">MSHI_01820</name>
</gene>
<evidence type="ECO:0000313" key="2">
    <source>
        <dbReference type="Proteomes" id="UP000467236"/>
    </source>
</evidence>
<dbReference type="Proteomes" id="UP000467236">
    <property type="component" value="Chromosome"/>
</dbReference>
<protein>
    <submittedName>
        <fullName evidence="1">Uncharacterized protein</fullName>
    </submittedName>
</protein>
<dbReference type="KEGG" id="mshj:MSHI_01820"/>
<dbReference type="RefSeq" id="WP_083047047.1">
    <property type="nucleotide sequence ID" value="NZ_AP022575.1"/>
</dbReference>
<organism evidence="1 2">
    <name type="scientific">Mycobacterium shinjukuense</name>
    <dbReference type="NCBI Taxonomy" id="398694"/>
    <lineage>
        <taxon>Bacteria</taxon>
        <taxon>Bacillati</taxon>
        <taxon>Actinomycetota</taxon>
        <taxon>Actinomycetes</taxon>
        <taxon>Mycobacteriales</taxon>
        <taxon>Mycobacteriaceae</taxon>
        <taxon>Mycobacterium</taxon>
    </lineage>
</organism>
<keyword evidence="2" id="KW-1185">Reference proteome</keyword>
<proteinExistence type="predicted"/>
<accession>A0A7I7MJD5</accession>